<organism evidence="3 4">
    <name type="scientific">Polynucleobacter asymbioticus</name>
    <dbReference type="NCBI Taxonomy" id="576611"/>
    <lineage>
        <taxon>Bacteria</taxon>
        <taxon>Pseudomonadati</taxon>
        <taxon>Pseudomonadota</taxon>
        <taxon>Betaproteobacteria</taxon>
        <taxon>Burkholderiales</taxon>
        <taxon>Burkholderiaceae</taxon>
        <taxon>Polynucleobacter</taxon>
    </lineage>
</organism>
<dbReference type="EMBL" id="CP015017">
    <property type="protein sequence ID" value="APC00509.1"/>
    <property type="molecule type" value="Genomic_DNA"/>
</dbReference>
<evidence type="ECO:0000313" key="4">
    <source>
        <dbReference type="Proteomes" id="UP000182060"/>
    </source>
</evidence>
<dbReference type="Pfam" id="PF01464">
    <property type="entry name" value="SLT"/>
    <property type="match status" value="1"/>
</dbReference>
<dbReference type="PANTHER" id="PTHR37423:SF2">
    <property type="entry name" value="MEMBRANE-BOUND LYTIC MUREIN TRANSGLYCOSYLASE C"/>
    <property type="match status" value="1"/>
</dbReference>
<dbReference type="Gene3D" id="1.10.530.10">
    <property type="match status" value="1"/>
</dbReference>
<evidence type="ECO:0000313" key="3">
    <source>
        <dbReference type="EMBL" id="APC00509.1"/>
    </source>
</evidence>
<evidence type="ECO:0000259" key="2">
    <source>
        <dbReference type="Pfam" id="PF01464"/>
    </source>
</evidence>
<dbReference type="InterPro" id="IPR008258">
    <property type="entry name" value="Transglycosylase_SLT_dom_1"/>
</dbReference>
<dbReference type="Proteomes" id="UP000182060">
    <property type="component" value="Chromosome"/>
</dbReference>
<name>A0AAC9NI91_9BURK</name>
<reference evidence="3" key="1">
    <citation type="journal article" date="2017" name="Appl. Environ. Microbiol.">
        <title>Microdiversification of a pelagic Polynucleobacter species is mainly driven by acquisition of genomic islands from a partially interspecific gene pool.</title>
        <authorList>
            <person name="Hoetzinger M."/>
            <person name="Hahn M.W."/>
            <person name="Jezberova J."/>
            <person name="Schmidt J."/>
            <person name="Koll U."/>
        </authorList>
    </citation>
    <scope>NUCLEOTIDE SEQUENCE</scope>
    <source>
        <strain evidence="3">MWH-RechtKol4</strain>
    </source>
</reference>
<dbReference type="PANTHER" id="PTHR37423">
    <property type="entry name" value="SOLUBLE LYTIC MUREIN TRANSGLYCOSYLASE-RELATED"/>
    <property type="match status" value="1"/>
</dbReference>
<dbReference type="SUPFAM" id="SSF53955">
    <property type="entry name" value="Lysozyme-like"/>
    <property type="match status" value="1"/>
</dbReference>
<gene>
    <name evidence="3" type="ORF">AOC25_02160</name>
</gene>
<comment type="similarity">
    <text evidence="1">Belongs to the transglycosylase Slt family.</text>
</comment>
<dbReference type="CDD" id="cd00254">
    <property type="entry name" value="LT-like"/>
    <property type="match status" value="1"/>
</dbReference>
<evidence type="ECO:0000256" key="1">
    <source>
        <dbReference type="ARBA" id="ARBA00007734"/>
    </source>
</evidence>
<protein>
    <recommendedName>
        <fullName evidence="2">Transglycosylase SLT domain-containing protein</fullName>
    </recommendedName>
</protein>
<dbReference type="RefSeq" id="WP_071538738.1">
    <property type="nucleotide sequence ID" value="NZ_CP015016.1"/>
</dbReference>
<dbReference type="InterPro" id="IPR023346">
    <property type="entry name" value="Lysozyme-like_dom_sf"/>
</dbReference>
<dbReference type="AlphaFoldDB" id="A0AAC9NI91"/>
<proteinExistence type="inferred from homology"/>
<accession>A0AAC9NI91</accession>
<sequence length="142" mass="15756">MQRNLKRWEDSIEIAANKVGIEAALLKAVVAVESHFNANAQSNSGPVGLTQILPSTARTLGFSKDQLKFPEVNLEAGALYLKVQLTQFGNQDLAVIAYNLGGKTQTLNKKSQRHANLYANEVMSIYEYFKAREKILEQSNTN</sequence>
<feature type="domain" description="Transglycosylase SLT" evidence="2">
    <location>
        <begin position="12"/>
        <end position="115"/>
    </location>
</feature>